<dbReference type="InterPro" id="IPR010982">
    <property type="entry name" value="Lambda_DNA-bd_dom_sf"/>
</dbReference>
<accession>A0A0D1LFQ3</accession>
<sequence length="556" mass="64695">MDKTTRLTLAANLAAGRQQKNVSIEDIERIGISKSRYYRYINGEVDITVADLHKLLELLSMSFSEALYHTVEEADIIQNREISELTNLRSFTIVDMAKLAIDGQTMDAKTFWPLYQTFVKSIVLYREYMPSTFYEVVLSIHLLAVQKYIINPKKIMLEKMLFVIDAINHQPTRSSNVEMRSLKRLLNFINGWIMSGNDNRQDSIENFLAAARRLQIDVITMNDLQVSMTDIWTKSQTVRETGTPTGLQQLSYYAEIVPPFELTSIGDYLHQVIRDKRIKVQELAQYGFSKTKVYRMYDDDASFRVNDLLTLMPHLGLMPGDLDAVVPQFNDATYRVKYNLQFVAETFIPTAVAQAKMRYDETGHLGFLEQWLELRMIIGSRLDGRWYASEEAKSLGQQAQRLLQSMDTWHDSEFRILKLAWMAVDSVAGVHMMVNMTHANDVDNILQRTYANRVVEGVEYAIFKAMFEGNQELLDALLQVAFEEQKRDDKALKYASWRWRFLMYENYRTYFTNPEEAVGHLVDFFADYDELVGEFEITDKYKTLFNAMWREHLAKK</sequence>
<organism evidence="2 3">
    <name type="scientific">Weissella cibaria</name>
    <dbReference type="NCBI Taxonomy" id="137591"/>
    <lineage>
        <taxon>Bacteria</taxon>
        <taxon>Bacillati</taxon>
        <taxon>Bacillota</taxon>
        <taxon>Bacilli</taxon>
        <taxon>Lactobacillales</taxon>
        <taxon>Lactobacillaceae</taxon>
        <taxon>Weissella</taxon>
    </lineage>
</organism>
<dbReference type="SUPFAM" id="SSF47413">
    <property type="entry name" value="lambda repressor-like DNA-binding domains"/>
    <property type="match status" value="1"/>
</dbReference>
<gene>
    <name evidence="2" type="ORF">ab3b_02393</name>
</gene>
<evidence type="ECO:0000259" key="1">
    <source>
        <dbReference type="PROSITE" id="PS50943"/>
    </source>
</evidence>
<proteinExistence type="predicted"/>
<dbReference type="InterPro" id="IPR001387">
    <property type="entry name" value="Cro/C1-type_HTH"/>
</dbReference>
<reference evidence="2 3" key="1">
    <citation type="journal article" date="2015" name="Microbiology (Mosc.)">
        <title>Genomics of the Weissella cibaria species with an examination of its metabolic traits.</title>
        <authorList>
            <person name="Lynch K.M."/>
            <person name="Lucid A."/>
            <person name="Arendt E.K."/>
            <person name="Sleator R.D."/>
            <person name="Lucey B."/>
            <person name="Coffey A."/>
        </authorList>
    </citation>
    <scope>NUCLEOTIDE SEQUENCE [LARGE SCALE GENOMIC DNA]</scope>
    <source>
        <strain evidence="2 3">AB3b</strain>
    </source>
</reference>
<evidence type="ECO:0000313" key="3">
    <source>
        <dbReference type="Proteomes" id="UP000032289"/>
    </source>
</evidence>
<comment type="caution">
    <text evidence="2">The sequence shown here is derived from an EMBL/GenBank/DDBJ whole genome shotgun (WGS) entry which is preliminary data.</text>
</comment>
<protein>
    <submittedName>
        <fullName evidence="2">Helix-turn-helix domain protein</fullName>
    </submittedName>
</protein>
<dbReference type="Pfam" id="PF13443">
    <property type="entry name" value="HTH_26"/>
    <property type="match status" value="1"/>
</dbReference>
<feature type="domain" description="HTH cro/C1-type" evidence="1">
    <location>
        <begin position="13"/>
        <end position="66"/>
    </location>
</feature>
<dbReference type="CDD" id="cd00093">
    <property type="entry name" value="HTH_XRE"/>
    <property type="match status" value="1"/>
</dbReference>
<dbReference type="Gene3D" id="1.10.260.40">
    <property type="entry name" value="lambda repressor-like DNA-binding domains"/>
    <property type="match status" value="1"/>
</dbReference>
<dbReference type="SMART" id="SM00530">
    <property type="entry name" value="HTH_XRE"/>
    <property type="match status" value="1"/>
</dbReference>
<dbReference type="PROSITE" id="PS50943">
    <property type="entry name" value="HTH_CROC1"/>
    <property type="match status" value="1"/>
</dbReference>
<dbReference type="Proteomes" id="UP000032289">
    <property type="component" value="Unassembled WGS sequence"/>
</dbReference>
<dbReference type="GO" id="GO:0003677">
    <property type="term" value="F:DNA binding"/>
    <property type="evidence" value="ECO:0007669"/>
    <property type="project" value="InterPro"/>
</dbReference>
<dbReference type="PATRIC" id="fig|137591.24.peg.2351"/>
<dbReference type="AlphaFoldDB" id="A0A0D1LFQ3"/>
<name>A0A0D1LFQ3_9LACO</name>
<dbReference type="EMBL" id="JWHT01000082">
    <property type="protein sequence ID" value="KIU19395.1"/>
    <property type="molecule type" value="Genomic_DNA"/>
</dbReference>
<dbReference type="RefSeq" id="WP_043942031.1">
    <property type="nucleotide sequence ID" value="NZ_JWHT01000082.1"/>
</dbReference>
<evidence type="ECO:0000313" key="2">
    <source>
        <dbReference type="EMBL" id="KIU19395.1"/>
    </source>
</evidence>
<dbReference type="Pfam" id="PF01381">
    <property type="entry name" value="HTH_3"/>
    <property type="match status" value="1"/>
</dbReference>